<name>G6YPT6_9GAMM</name>
<dbReference type="InterPro" id="IPR031982">
    <property type="entry name" value="PilE-like"/>
</dbReference>
<dbReference type="SUPFAM" id="SSF54523">
    <property type="entry name" value="Pili subunits"/>
    <property type="match status" value="1"/>
</dbReference>
<dbReference type="PANTHER" id="PTHR30093:SF47">
    <property type="entry name" value="TYPE IV PILUS NON-CORE MINOR PILIN PILE"/>
    <property type="match status" value="1"/>
</dbReference>
<evidence type="ECO:0000256" key="1">
    <source>
        <dbReference type="SAM" id="Phobius"/>
    </source>
</evidence>
<keyword evidence="1" id="KW-1133">Transmembrane helix</keyword>
<dbReference type="GO" id="GO:0043683">
    <property type="term" value="P:type IV pilus assembly"/>
    <property type="evidence" value="ECO:0007669"/>
    <property type="project" value="InterPro"/>
</dbReference>
<keyword evidence="1" id="KW-0472">Membrane</keyword>
<dbReference type="PANTHER" id="PTHR30093">
    <property type="entry name" value="GENERAL SECRETION PATHWAY PROTEIN G"/>
    <property type="match status" value="1"/>
</dbReference>
<evidence type="ECO:0000313" key="2">
    <source>
        <dbReference type="EMBL" id="EHJ05712.1"/>
    </source>
</evidence>
<proteinExistence type="predicted"/>
<gene>
    <name evidence="2" type="ORF">KYE_04256</name>
</gene>
<accession>G6YPT6</accession>
<organism evidence="2 3">
    <name type="scientific">Marinobacter manganoxydans MnI7-9</name>
    <dbReference type="NCBI Taxonomy" id="1094979"/>
    <lineage>
        <taxon>Bacteria</taxon>
        <taxon>Pseudomonadati</taxon>
        <taxon>Pseudomonadota</taxon>
        <taxon>Gammaproteobacteria</taxon>
        <taxon>Pseudomonadales</taxon>
        <taxon>Marinobacteraceae</taxon>
        <taxon>Marinobacter</taxon>
    </lineage>
</organism>
<dbReference type="EMBL" id="AGTR01000015">
    <property type="protein sequence ID" value="EHJ05712.1"/>
    <property type="molecule type" value="Genomic_DNA"/>
</dbReference>
<dbReference type="Pfam" id="PF16732">
    <property type="entry name" value="ComP_DUS"/>
    <property type="match status" value="1"/>
</dbReference>
<dbReference type="Pfam" id="PF07963">
    <property type="entry name" value="N_methyl"/>
    <property type="match status" value="1"/>
</dbReference>
<keyword evidence="3" id="KW-1185">Reference proteome</keyword>
<dbReference type="Proteomes" id="UP000003208">
    <property type="component" value="Unassembled WGS sequence"/>
</dbReference>
<evidence type="ECO:0000313" key="3">
    <source>
        <dbReference type="Proteomes" id="UP000003208"/>
    </source>
</evidence>
<protein>
    <submittedName>
        <fullName evidence="2">Type IV pilin</fullName>
    </submittedName>
</protein>
<dbReference type="InterPro" id="IPR045584">
    <property type="entry name" value="Pilin-like"/>
</dbReference>
<reference evidence="2 3" key="1">
    <citation type="journal article" date="2012" name="J. Bacteriol.">
        <title>Genome sequence of deep-sea manganese-oxidizing bacterium Marinobacter manganoxydans MnI7-9.</title>
        <authorList>
            <person name="Wang H."/>
            <person name="Li H."/>
            <person name="Shao Z."/>
            <person name="Liao S."/>
            <person name="Johnstone L."/>
            <person name="Rensing C."/>
            <person name="Wang G."/>
        </authorList>
    </citation>
    <scope>NUCLEOTIDE SEQUENCE [LARGE SCALE GENOMIC DNA]</scope>
    <source>
        <strain evidence="2 3">MnI7-9</strain>
    </source>
</reference>
<dbReference type="Gene3D" id="3.30.700.10">
    <property type="entry name" value="Glycoprotein, Type 4 Pilin"/>
    <property type="match status" value="1"/>
</dbReference>
<dbReference type="NCBIfam" id="TIGR02532">
    <property type="entry name" value="IV_pilin_GFxxxE"/>
    <property type="match status" value="1"/>
</dbReference>
<dbReference type="InterPro" id="IPR012902">
    <property type="entry name" value="N_methyl_site"/>
</dbReference>
<feature type="transmembrane region" description="Helical" evidence="1">
    <location>
        <begin position="20"/>
        <end position="43"/>
    </location>
</feature>
<dbReference type="RefSeq" id="WP_008170711.1">
    <property type="nucleotide sequence ID" value="NZ_AGTR01000015.1"/>
</dbReference>
<dbReference type="AlphaFoldDB" id="G6YPT6"/>
<keyword evidence="1" id="KW-0812">Transmembrane</keyword>
<sequence length="151" mass="16168">MSHSLGTTKEGANRQQNLGFTLIELMIVVAIIGIIAAIAYPSYQNQVRETRRTATQADLMELAQWMERQYSANFSYLDASGNAPTLPFTQSPRSGTAFYTIGFNGSVTANTYSLQAAPSGDQANDDCGTLRISNTGAKTAVKDGSTVAGCW</sequence>